<evidence type="ECO:0000313" key="4">
    <source>
        <dbReference type="WBParaSite" id="TCNE_0000749201-mRNA-1"/>
    </source>
</evidence>
<gene>
    <name evidence="2" type="ORF">TCNE_LOCUS7492</name>
</gene>
<reference evidence="4" key="1">
    <citation type="submission" date="2016-06" db="UniProtKB">
        <authorList>
            <consortium name="WormBaseParasite"/>
        </authorList>
    </citation>
    <scope>IDENTIFICATION</scope>
</reference>
<keyword evidence="1" id="KW-1133">Transmembrane helix</keyword>
<dbReference type="Proteomes" id="UP000050794">
    <property type="component" value="Unassembled WGS sequence"/>
</dbReference>
<evidence type="ECO:0000313" key="3">
    <source>
        <dbReference type="Proteomes" id="UP000050794"/>
    </source>
</evidence>
<sequence>MQASKQAGREASSRQGMCDHTRLAYGQEFVHVHPWRSGDVSMRGGPLGGLRAKRAQRRSTGGRGWCLLPSHCTALAIVAAFWSTQCARPDRRIPFASAKSTD</sequence>
<keyword evidence="3" id="KW-1185">Reference proteome</keyword>
<feature type="transmembrane region" description="Helical" evidence="1">
    <location>
        <begin position="64"/>
        <end position="82"/>
    </location>
</feature>
<name>A0A183UG72_TOXCA</name>
<keyword evidence="1" id="KW-0812">Transmembrane</keyword>
<protein>
    <submittedName>
        <fullName evidence="4">Integron gene cassette protein</fullName>
    </submittedName>
</protein>
<reference evidence="2 3" key="2">
    <citation type="submission" date="2018-11" db="EMBL/GenBank/DDBJ databases">
        <authorList>
            <consortium name="Pathogen Informatics"/>
        </authorList>
    </citation>
    <scope>NUCLEOTIDE SEQUENCE [LARGE SCALE GENOMIC DNA]</scope>
</reference>
<evidence type="ECO:0000313" key="2">
    <source>
        <dbReference type="EMBL" id="VDM38813.1"/>
    </source>
</evidence>
<dbReference type="EMBL" id="UYWY01019692">
    <property type="protein sequence ID" value="VDM38813.1"/>
    <property type="molecule type" value="Genomic_DNA"/>
</dbReference>
<proteinExistence type="predicted"/>
<evidence type="ECO:0000256" key="1">
    <source>
        <dbReference type="SAM" id="Phobius"/>
    </source>
</evidence>
<dbReference type="AlphaFoldDB" id="A0A183UG72"/>
<organism evidence="3 4">
    <name type="scientific">Toxocara canis</name>
    <name type="common">Canine roundworm</name>
    <dbReference type="NCBI Taxonomy" id="6265"/>
    <lineage>
        <taxon>Eukaryota</taxon>
        <taxon>Metazoa</taxon>
        <taxon>Ecdysozoa</taxon>
        <taxon>Nematoda</taxon>
        <taxon>Chromadorea</taxon>
        <taxon>Rhabditida</taxon>
        <taxon>Spirurina</taxon>
        <taxon>Ascaridomorpha</taxon>
        <taxon>Ascaridoidea</taxon>
        <taxon>Toxocaridae</taxon>
        <taxon>Toxocara</taxon>
    </lineage>
</organism>
<dbReference type="WBParaSite" id="TCNE_0000749201-mRNA-1">
    <property type="protein sequence ID" value="TCNE_0000749201-mRNA-1"/>
    <property type="gene ID" value="TCNE_0000749201"/>
</dbReference>
<accession>A0A183UG72</accession>
<keyword evidence="1" id="KW-0472">Membrane</keyword>